<dbReference type="Pfam" id="PF13620">
    <property type="entry name" value="CarboxypepD_reg"/>
    <property type="match status" value="1"/>
</dbReference>
<dbReference type="EMBL" id="BMQC01000004">
    <property type="protein sequence ID" value="GGK24385.1"/>
    <property type="molecule type" value="Genomic_DNA"/>
</dbReference>
<sequence length="320" mass="33691">MVTLAAVVAAAALCLPTAGSAAVPEGTGVISGRVVLSNGSPAEDIPVVVHRAGDHRVLASVRTDGDGAYRNAGLAPGAYAVGARRQFRGEEAIQWAPGRWLQAQADTVLVTADTVVTVDQQLLARPATAALRGRLQVRGGVPPNFLEVSWHAGRTPVRADGSYRIEGALPGDDRISIAVRRGMGWGRWWGPGADHPDDGERVSVDAGASGVAPDLVVAVGTVAGRVTGPDGRPAQSVEVSMHQRGSRGLTYSLTDADGGFSFDAVKPGEYQFSTYARLGTPIQWFPRKSSPEAGAHYQVEAGRTLTLHEQLLLPTERNRR</sequence>
<gene>
    <name evidence="2" type="ORF">GCM10010124_16130</name>
</gene>
<feature type="chain" id="PRO_5035313099" description="Carboxypeptidase regulatory-like domain-containing protein" evidence="1">
    <location>
        <begin position="22"/>
        <end position="320"/>
    </location>
</feature>
<evidence type="ECO:0000313" key="2">
    <source>
        <dbReference type="EMBL" id="GGK24385.1"/>
    </source>
</evidence>
<evidence type="ECO:0000256" key="1">
    <source>
        <dbReference type="SAM" id="SignalP"/>
    </source>
</evidence>
<evidence type="ECO:0000313" key="3">
    <source>
        <dbReference type="Proteomes" id="UP000662200"/>
    </source>
</evidence>
<comment type="caution">
    <text evidence="2">The sequence shown here is derived from an EMBL/GenBank/DDBJ whole genome shotgun (WGS) entry which is preliminary data.</text>
</comment>
<keyword evidence="1" id="KW-0732">Signal</keyword>
<accession>A0A8J3FGE3</accession>
<evidence type="ECO:0008006" key="4">
    <source>
        <dbReference type="Google" id="ProtNLM"/>
    </source>
</evidence>
<dbReference type="InterPro" id="IPR013784">
    <property type="entry name" value="Carb-bd-like_fold"/>
</dbReference>
<name>A0A8J3FGE3_9ACTN</name>
<dbReference type="GO" id="GO:0030246">
    <property type="term" value="F:carbohydrate binding"/>
    <property type="evidence" value="ECO:0007669"/>
    <property type="project" value="InterPro"/>
</dbReference>
<dbReference type="RefSeq" id="WP_189113584.1">
    <property type="nucleotide sequence ID" value="NZ_BMQC01000004.1"/>
</dbReference>
<protein>
    <recommendedName>
        <fullName evidence="4">Carboxypeptidase regulatory-like domain-containing protein</fullName>
    </recommendedName>
</protein>
<dbReference type="Gene3D" id="2.60.40.1120">
    <property type="entry name" value="Carboxypeptidase-like, regulatory domain"/>
    <property type="match status" value="2"/>
</dbReference>
<keyword evidence="3" id="KW-1185">Reference proteome</keyword>
<dbReference type="AlphaFoldDB" id="A0A8J3FGE3"/>
<reference evidence="2" key="1">
    <citation type="journal article" date="2014" name="Int. J. Syst. Evol. Microbiol.">
        <title>Complete genome sequence of Corynebacterium casei LMG S-19264T (=DSM 44701T), isolated from a smear-ripened cheese.</title>
        <authorList>
            <consortium name="US DOE Joint Genome Institute (JGI-PGF)"/>
            <person name="Walter F."/>
            <person name="Albersmeier A."/>
            <person name="Kalinowski J."/>
            <person name="Ruckert C."/>
        </authorList>
    </citation>
    <scope>NUCLEOTIDE SEQUENCE</scope>
    <source>
        <strain evidence="2">JCM 3091</strain>
    </source>
</reference>
<organism evidence="2 3">
    <name type="scientific">Pilimelia terevasa</name>
    <dbReference type="NCBI Taxonomy" id="53372"/>
    <lineage>
        <taxon>Bacteria</taxon>
        <taxon>Bacillati</taxon>
        <taxon>Actinomycetota</taxon>
        <taxon>Actinomycetes</taxon>
        <taxon>Micromonosporales</taxon>
        <taxon>Micromonosporaceae</taxon>
        <taxon>Pilimelia</taxon>
    </lineage>
</organism>
<dbReference type="SUPFAM" id="SSF49452">
    <property type="entry name" value="Starch-binding domain-like"/>
    <property type="match status" value="2"/>
</dbReference>
<dbReference type="Proteomes" id="UP000662200">
    <property type="component" value="Unassembled WGS sequence"/>
</dbReference>
<reference evidence="2" key="2">
    <citation type="submission" date="2020-09" db="EMBL/GenBank/DDBJ databases">
        <authorList>
            <person name="Sun Q."/>
            <person name="Ohkuma M."/>
        </authorList>
    </citation>
    <scope>NUCLEOTIDE SEQUENCE</scope>
    <source>
        <strain evidence="2">JCM 3091</strain>
    </source>
</reference>
<feature type="signal peptide" evidence="1">
    <location>
        <begin position="1"/>
        <end position="21"/>
    </location>
</feature>
<proteinExistence type="predicted"/>